<dbReference type="RefSeq" id="WP_271323119.1">
    <property type="nucleotide sequence ID" value="NZ_JAAGKO020000040.1"/>
</dbReference>
<dbReference type="PROSITE" id="PS51257">
    <property type="entry name" value="PROKAR_LIPOPROTEIN"/>
    <property type="match status" value="1"/>
</dbReference>
<reference evidence="1 2" key="1">
    <citation type="submission" date="2023-05" db="EMBL/GenBank/DDBJ databases">
        <title>Streptantibioticus silvisoli sp. nov., acidotolerant actinomycetes 1 from pine litter.</title>
        <authorList>
            <person name="Swiecimska M."/>
            <person name="Golinska P."/>
            <person name="Sangal V."/>
            <person name="Wachnowicz B."/>
            <person name="Goodfellow M."/>
        </authorList>
    </citation>
    <scope>NUCLEOTIDE SEQUENCE [LARGE SCALE GENOMIC DNA]</scope>
    <source>
        <strain evidence="1 2">SL54</strain>
    </source>
</reference>
<evidence type="ECO:0000313" key="2">
    <source>
        <dbReference type="Proteomes" id="UP001156398"/>
    </source>
</evidence>
<comment type="caution">
    <text evidence="1">The sequence shown here is derived from an EMBL/GenBank/DDBJ whole genome shotgun (WGS) entry which is preliminary data.</text>
</comment>
<sequence length="109" mass="11028">MRIQGPIAVAVFAVLTISGCGSSAPSKTDQLYAVAVQQADPDDFGAIPVDKLASTLSGEGPDICTRLKKGGLANAVAYVKLGYSTKEAEALIGSAVPAYCPGQKTKLGG</sequence>
<name>A0ABT6W4N1_9ACTN</name>
<dbReference type="Proteomes" id="UP001156398">
    <property type="component" value="Unassembled WGS sequence"/>
</dbReference>
<dbReference type="EMBL" id="JAAGKO020000040">
    <property type="protein sequence ID" value="MDI5965715.1"/>
    <property type="molecule type" value="Genomic_DNA"/>
</dbReference>
<gene>
    <name evidence="1" type="ORF">POF43_023815</name>
</gene>
<keyword evidence="2" id="KW-1185">Reference proteome</keyword>
<proteinExistence type="predicted"/>
<protein>
    <submittedName>
        <fullName evidence="1">DUF732 domain-containing protein</fullName>
    </submittedName>
</protein>
<organism evidence="1 2">
    <name type="scientific">Streptantibioticus silvisoli</name>
    <dbReference type="NCBI Taxonomy" id="2705255"/>
    <lineage>
        <taxon>Bacteria</taxon>
        <taxon>Bacillati</taxon>
        <taxon>Actinomycetota</taxon>
        <taxon>Actinomycetes</taxon>
        <taxon>Kitasatosporales</taxon>
        <taxon>Streptomycetaceae</taxon>
        <taxon>Streptantibioticus</taxon>
    </lineage>
</organism>
<evidence type="ECO:0000313" key="1">
    <source>
        <dbReference type="EMBL" id="MDI5965715.1"/>
    </source>
</evidence>
<accession>A0ABT6W4N1</accession>